<dbReference type="GO" id="GO:0004573">
    <property type="term" value="F:Glc3Man9GlcNAc2 oligosaccharide glucosidase activity"/>
    <property type="evidence" value="ECO:0007669"/>
    <property type="project" value="InterPro"/>
</dbReference>
<evidence type="ECO:0000313" key="2">
    <source>
        <dbReference type="EMBL" id="RVW24461.1"/>
    </source>
</evidence>
<organism evidence="2 3">
    <name type="scientific">Vitis vinifera</name>
    <name type="common">Grape</name>
    <dbReference type="NCBI Taxonomy" id="29760"/>
    <lineage>
        <taxon>Eukaryota</taxon>
        <taxon>Viridiplantae</taxon>
        <taxon>Streptophyta</taxon>
        <taxon>Embryophyta</taxon>
        <taxon>Tracheophyta</taxon>
        <taxon>Spermatophyta</taxon>
        <taxon>Magnoliopsida</taxon>
        <taxon>eudicotyledons</taxon>
        <taxon>Gunneridae</taxon>
        <taxon>Pentapetalae</taxon>
        <taxon>rosids</taxon>
        <taxon>Vitales</taxon>
        <taxon>Vitaceae</taxon>
        <taxon>Viteae</taxon>
        <taxon>Vitis</taxon>
    </lineage>
</organism>
<dbReference type="AlphaFoldDB" id="A0A438CMM8"/>
<dbReference type="SUPFAM" id="SSF48208">
    <property type="entry name" value="Six-hairpin glycosidases"/>
    <property type="match status" value="1"/>
</dbReference>
<dbReference type="InterPro" id="IPR008928">
    <property type="entry name" value="6-hairpin_glycosidase_sf"/>
</dbReference>
<evidence type="ECO:0000313" key="3">
    <source>
        <dbReference type="Proteomes" id="UP000288805"/>
    </source>
</evidence>
<protein>
    <submittedName>
        <fullName evidence="2">Mannosyl-oligosaccharide glucosidase GCS1</fullName>
    </submittedName>
</protein>
<dbReference type="EMBL" id="QGNW01002172">
    <property type="protein sequence ID" value="RVW24461.1"/>
    <property type="molecule type" value="Genomic_DNA"/>
</dbReference>
<dbReference type="Gene3D" id="1.50.10.10">
    <property type="match status" value="1"/>
</dbReference>
<dbReference type="InterPro" id="IPR004888">
    <property type="entry name" value="Glycoside_hydrolase_63"/>
</dbReference>
<name>A0A438CMM8_VITVI</name>
<dbReference type="Pfam" id="PF03200">
    <property type="entry name" value="Glyco_hydro_63"/>
    <property type="match status" value="1"/>
</dbReference>
<gene>
    <name evidence="2" type="primary">GCS1_5</name>
    <name evidence="2" type="ORF">CK203_082146</name>
</gene>
<dbReference type="GO" id="GO:0009311">
    <property type="term" value="P:oligosaccharide metabolic process"/>
    <property type="evidence" value="ECO:0007669"/>
    <property type="project" value="InterPro"/>
</dbReference>
<sequence>MLDFASSQSHHPNCPKITNLSQRLPSYFTIHQNIELDSWYCNDDGRGGYNSTELLFSAEILKLAHMHIPVYIQLYFKSHDNFISYWPAELYTAVPSRSFFPRGFLWDEGFHQLLIWRWDIRICLDIIGHWLDLMNIDGWIPREQILGAEALRCKVPEEFVLQHPTNGNPPTLFLVLHGKKYSSQLMEMPVSMQMLGKVWPIKWLHMAFDSLDWGMI</sequence>
<dbReference type="PANTHER" id="PTHR10412">
    <property type="entry name" value="MANNOSYL-OLIGOSACCHARIDE GLUCOSIDASE"/>
    <property type="match status" value="1"/>
</dbReference>
<evidence type="ECO:0000259" key="1">
    <source>
        <dbReference type="Pfam" id="PF03200"/>
    </source>
</evidence>
<accession>A0A438CMM8</accession>
<dbReference type="Proteomes" id="UP000288805">
    <property type="component" value="Unassembled WGS sequence"/>
</dbReference>
<proteinExistence type="predicted"/>
<comment type="caution">
    <text evidence="2">The sequence shown here is derived from an EMBL/GenBank/DDBJ whole genome shotgun (WGS) entry which is preliminary data.</text>
</comment>
<dbReference type="InterPro" id="IPR012341">
    <property type="entry name" value="6hp_glycosidase-like_sf"/>
</dbReference>
<dbReference type="InterPro" id="IPR031335">
    <property type="entry name" value="Glyco_hydro_63_C"/>
</dbReference>
<reference evidence="2 3" key="1">
    <citation type="journal article" date="2018" name="PLoS Genet.">
        <title>Population sequencing reveals clonal diversity and ancestral inbreeding in the grapevine cultivar Chardonnay.</title>
        <authorList>
            <person name="Roach M.J."/>
            <person name="Johnson D.L."/>
            <person name="Bohlmann J."/>
            <person name="van Vuuren H.J."/>
            <person name="Jones S.J."/>
            <person name="Pretorius I.S."/>
            <person name="Schmidt S.A."/>
            <person name="Borneman A.R."/>
        </authorList>
    </citation>
    <scope>NUCLEOTIDE SEQUENCE [LARGE SCALE GENOMIC DNA]</scope>
    <source>
        <strain evidence="3">cv. Chardonnay</strain>
        <tissue evidence="2">Leaf</tissue>
    </source>
</reference>
<dbReference type="PANTHER" id="PTHR10412:SF20">
    <property type="entry name" value="MANNOSYL-OLIGOSACCHARIDE GLUCOSIDASE GCS1"/>
    <property type="match status" value="1"/>
</dbReference>
<feature type="domain" description="Glycosyl hydrolase family 63 C-terminal" evidence="1">
    <location>
        <begin position="78"/>
        <end position="178"/>
    </location>
</feature>